<dbReference type="EMBL" id="CAJPDT010000010">
    <property type="protein sequence ID" value="CAF9912303.1"/>
    <property type="molecule type" value="Genomic_DNA"/>
</dbReference>
<name>A0A8H3EV65_9LECA</name>
<comment type="caution">
    <text evidence="2">The sequence shown here is derived from an EMBL/GenBank/DDBJ whole genome shotgun (WGS) entry which is preliminary data.</text>
</comment>
<feature type="signal peptide" evidence="1">
    <location>
        <begin position="1"/>
        <end position="27"/>
    </location>
</feature>
<reference evidence="2" key="1">
    <citation type="submission" date="2021-03" db="EMBL/GenBank/DDBJ databases">
        <authorList>
            <person name="Tagirdzhanova G."/>
        </authorList>
    </citation>
    <scope>NUCLEOTIDE SEQUENCE</scope>
</reference>
<evidence type="ECO:0000313" key="3">
    <source>
        <dbReference type="Proteomes" id="UP000664534"/>
    </source>
</evidence>
<evidence type="ECO:0000313" key="2">
    <source>
        <dbReference type="EMBL" id="CAF9912303.1"/>
    </source>
</evidence>
<organism evidence="2 3">
    <name type="scientific">Imshaugia aleurites</name>
    <dbReference type="NCBI Taxonomy" id="172621"/>
    <lineage>
        <taxon>Eukaryota</taxon>
        <taxon>Fungi</taxon>
        <taxon>Dikarya</taxon>
        <taxon>Ascomycota</taxon>
        <taxon>Pezizomycotina</taxon>
        <taxon>Lecanoromycetes</taxon>
        <taxon>OSLEUM clade</taxon>
        <taxon>Lecanoromycetidae</taxon>
        <taxon>Lecanorales</taxon>
        <taxon>Lecanorineae</taxon>
        <taxon>Parmeliaceae</taxon>
        <taxon>Imshaugia</taxon>
    </lineage>
</organism>
<gene>
    <name evidence="2" type="ORF">IMSHALPRED_000278</name>
</gene>
<keyword evidence="3" id="KW-1185">Reference proteome</keyword>
<dbReference type="OrthoDB" id="1470350at2759"/>
<feature type="chain" id="PRO_5034377694" evidence="1">
    <location>
        <begin position="28"/>
        <end position="214"/>
    </location>
</feature>
<dbReference type="AlphaFoldDB" id="A0A8H3EV65"/>
<keyword evidence="1" id="KW-0732">Signal</keyword>
<accession>A0A8H3EV65</accession>
<proteinExistence type="predicted"/>
<dbReference type="Proteomes" id="UP000664534">
    <property type="component" value="Unassembled WGS sequence"/>
</dbReference>
<evidence type="ECO:0000256" key="1">
    <source>
        <dbReference type="SAM" id="SignalP"/>
    </source>
</evidence>
<sequence>MACQKWPPFHGIVRALNGFGTLVIVTASQDAGTVSNKSKLLSWEGFLTRLAGSFGITRSQMDLVWHGPTLGEESHKDKLSPHNKDVGLWIEALYRQSSFPGESFHNFSGPILRHLDASLHWKVLDTHYASGSEPVASMDFCADILVTEVTKALYGRPVYDIQPDLTQQLYDFSEEAWKIVMFEYCKIAARRAANAKDSIIATMRKHIQSPEELF</sequence>
<protein>
    <submittedName>
        <fullName evidence="2">Uncharacterized protein</fullName>
    </submittedName>
</protein>